<dbReference type="PANTHER" id="PTHR47447">
    <property type="entry name" value="OS03G0856100 PROTEIN"/>
    <property type="match status" value="1"/>
</dbReference>
<keyword evidence="1" id="KW-0677">Repeat</keyword>
<sequence length="3362" mass="367828">MPSSVPQKQSVMIAESSKVEVPVSTLVGNFVLACSNELRLEERPQLSKKDAAASYGSLHDALFLLSVDEHSVERHALRRGAATSLSRLLESLSVVLQTGEGKGEDSDKDEKTNKLKGNENLDRTANTEYSADVLQIMRDLKAHQASRPWLEAPGSSSSPEGMGRLEESFSFFLWQIVSVLLSREGLQSNSQEGRQRGGLVASLQIWDSFLKPQVGETAGSVSAERSARVLGGLFASLLLTAQSAKKGNEKKGEEVTPVDAAVAASRLSEDLEGVGPSEGMKLFGIAAAVGSSAGVWTSSVEIVERLLKRADLMGRLPSRLLVESLLDAVGPLLEFSGEGEEGRDGRTIKPIGAAVATHKEMLKAADCVHRFFQVFLSPHWAALGPRLSESSLRELAVALVFQDMHGDVGVSDSALAAVGKQVMRNRKVLQGLPQDTRARLETAVSEAGEGGALDDQTGLESGGEVEEREEIDREDVEEKDREGEKKGGLRVMEDPEETLQIFEQALSTKTRKVEEEGKRQTRTKSKKIQKKTEEQEEEEEDLPLMSLPDAVEGLPLFLSDHPFLMSQRPKEVINALLKAFAAVQKLKQEDEDVDETAALNGLLSVFCSRSSDGKKTILSPMLAQLKQAARRNPETLREHVEIIRNFLRVVVVTAVQNEQMFAGLAVFRFSQDLLHLLEGESPPMSSFQTELAALIWAHAQQRSTAGEALSLFEEYRADRGEALDLLAEREAQITDCETMSFGTPLVDSFLADCEEEQGAEGRNAFLKADEKLTALAIQSCARLGHSRRAFEMMATAEIEAFPFLVSSEIYKVGIAAMQEGEGKDLTSLEISASKSAFSSTSAREMFSEEELEKNGVDPFAPEARRADLATLSLRIGSLLCQVSATGSEKRLELPLSSVWATAGIVFSLARQAGEADEPAIRAQIAPFGESLFRGVFARLSAEGHVLPPSWLLSYLEAKKSCGLGEGAAGFSAYDHKRVAMLLSTWARVGEEVTIEREFFQGEEGAADLNRVWETEEERKNAFAQSAAVSLSEQIPVGSSALTWWRHWCADRAREVLSQATKSRWTLSLNLLKPLAETFAWAGDSKGVLRLLHLAEKKGITLTPGFFDLLLCPFQTNGAGEKPSNDWETVQAVVECAQMRATEMSPKAAEAARAVFTSNGKPELASRVLLNQAAVQSRLMTTVRSSTDEHPDLDTSMAIVQGLIDIAPRAPALSLEEIRQVMRMLRESQSVKRKVLSDVLMHFLRYSAPVLMKLKEMENGSPEADDEAMKKAREGGFEDEMVVDGECFGMIVEALAAEGNRVEAERWIREVIARGPKVASTLSGRAVTAVTELFSRRGLALELLSLCNDLAEAGIPLETQHDMYVFSSMASKGLWQQADAYLTSLVEAFREEEEEQENLTPPPHLTVFVTETIRSAAATKSSSEFREAAEAAVRWLSALKELGLAPERQAVRFAMVAARKSEDPELVLSVLRVARSTSESMDAVLLAEEKGRGVRQGLYAVEEKEGESGRTSASAEVEEGAVVWPDAFVFGEAIRGLLAGGRVEEAGELVEEVEERLGALEDSASKSLCEAVARTAVASGNWRGSVEVLKSGIDRGVIVVPSRELGQAIVESAHSQGDWEGVLEAYAFLRDGLRKAREGLRLDIQVWYDRNATIFASPEAASKLVRLGDEIGEKYDMEDFVVLGAGADEEGGGVDGEEERDGELGGEGSSGPKILSRGGVVLAGASGGYGSAVYRCVLQALARLGRASESLEVRTEMVEFERGLLDGGEGSGGERSSARVLTSGDPEVFSLILDAGIQEDNLVAVAECLEDIQSRLMSKVTEKSTASREKSESVEKEEKEERDAQAGGGVEEGDKDQAAVERVRLLQLEKRALDFFEEVGDPQLLGRYKSAAAKRETVETLAALAASVQDTAEQMGELKGMAKDAAVQQLTKAHEEAEALVESMLLKRDTIRSAADANRLIDLIDVVSFSPAGGGLVFKVIEKATQATNEFGLKLFRKSLEALARRGSVTFIRRLFQMAVDFGLANPLVHSVNGWRSALAAAQQCAGAENPETDPPFPLLAPSAQRVSMGVSTVEALSECIEEALELYGEFLSEKDEPEGFVASRSAPLRAVLRQANRVLMDIKKRSPSRVREKGGEEEEEMDEEMETEPVVADKVQSLLGKLEQALAPADSLAAAAVESLVEMTAVQSSSIKPAQFRQIVLECARLCADRSVFLSLLSIAKNPSTRSKETLSLGVEWVSVIGSLAADGDWEGVAEVLDTMARQSASSASLRMSALAGVMSAFYKGDKKGCRALLHFLDPDADPQKPERPSKFSPQLRLGVVISRGVFDWAWSPSSREGRTKEGKKAAQSRLSVLMAGLESKGRVDTRRSGWERRGKTGAQKGMLSPDDISLDAIMVEIFALLRFAMGRKELPWLELPRVLKNAVKKGAEKNPPNTVEALDVLLNEYHVARFQRLGVPHLVSLAAAYGKVGDDGGAQRVLRLGQLLGVANPQLFVAVLQAISQRDWRKGGNQGGQALVVFRQLQDLDPSKPVPVLAFNFAMSSLVKSRNDDLALELFHELMGQEKDHAGKGERGEAHRAAVSEMNSRRAQGDGSALEFGPNFFSFNFAIEAADHLGDHDLAMQLLEELISHGFKPDLLLLNRVLHAHAQSGDIEGMHRVLDRMALDGFHPDSASFNHLLFGAGRAGDVDAAREWISDKEQAAKEGRWGVHAVSVVDINQLLKAMSEKGQVKAMVELLSKLYRSGPCLPDQKSYLISMRSAHLKQADLSDALALLDMYESDDELMKQPSIWVWGEMMALCNEKKDFAETLRVFSRMRAASSGHVRALTPEILQFAVEATENLEGPEAAERLRHEMRQGSDSRRIELEKRMRRRGESWETSVEEAERAGEGHRLRTGGGAVRPEIELRSRTEGQEMAELFRKLEHAPSISYWREIVQHIFSLNPRRFIFQRGHFHRIFSSLRNQGLVPTTADISWVLGQMKARNSVMAGGQAAKRQRNLTAPDLQTVYLVMEALEPLCLWQEAMWMVLTGCPQFGVTPDALVFAVAMRMAVRQRQSKAVLSLFHRMVESGIDPPMSSELLVLRAFAAEGKWRQSLVFIDEIFQRAIEKKQKERPKETAGVGSMKALLSGQSHSSESEGGEKSSESSETREQEQNRDFVDLSILFTDTMMRMRDARRRATEKAASPEHAPLLSAGPPNTNHFRGDSGALCRISHQHFEFLLSAIESASKARKADSVHAIREKPPAGLDQKVRTLRKRLGGGGLEARGAANAKYVNAFDGRFWIASALGTDLPSVRESGVTDAGVDSEEERIRRAFLGKPKLEPGIPQKELKVSDVNKLTEGSGKRGPSTKKQKEARKRRRVKDSIY</sequence>
<feature type="region of interest" description="Disordered" evidence="3">
    <location>
        <begin position="1685"/>
        <end position="1710"/>
    </location>
</feature>
<dbReference type="EMBL" id="CDMZ01003919">
    <property type="protein sequence ID" value="CEM48053.1"/>
    <property type="molecule type" value="Genomic_DNA"/>
</dbReference>
<feature type="repeat" description="PPR" evidence="2">
    <location>
        <begin position="2635"/>
        <end position="2669"/>
    </location>
</feature>
<feature type="compositionally biased region" description="Basic and acidic residues" evidence="3">
    <location>
        <begin position="101"/>
        <end position="122"/>
    </location>
</feature>
<feature type="region of interest" description="Disordered" evidence="3">
    <location>
        <begin position="99"/>
        <end position="122"/>
    </location>
</feature>
<feature type="compositionally biased region" description="Acidic residues" evidence="3">
    <location>
        <begin position="1686"/>
        <end position="1700"/>
    </location>
</feature>
<dbReference type="PROSITE" id="PS51375">
    <property type="entry name" value="PPR"/>
    <property type="match status" value="3"/>
</dbReference>
<feature type="region of interest" description="Disordered" evidence="3">
    <location>
        <begin position="1818"/>
        <end position="1855"/>
    </location>
</feature>
<feature type="region of interest" description="Disordered" evidence="3">
    <location>
        <begin position="2564"/>
        <end position="2591"/>
    </location>
</feature>
<name>A0A0G4HUH5_9ALVE</name>
<evidence type="ECO:0000256" key="2">
    <source>
        <dbReference type="PROSITE-ProRule" id="PRU00708"/>
    </source>
</evidence>
<feature type="region of interest" description="Disordered" evidence="3">
    <location>
        <begin position="3311"/>
        <end position="3362"/>
    </location>
</feature>
<feature type="compositionally biased region" description="Basic and acidic residues" evidence="3">
    <location>
        <begin position="2564"/>
        <end position="2589"/>
    </location>
</feature>
<dbReference type="InterPro" id="IPR002885">
    <property type="entry name" value="PPR_rpt"/>
</dbReference>
<feature type="region of interest" description="Disordered" evidence="3">
    <location>
        <begin position="2126"/>
        <end position="2148"/>
    </location>
</feature>
<feature type="region of interest" description="Disordered" evidence="3">
    <location>
        <begin position="3105"/>
        <end position="3150"/>
    </location>
</feature>
<proteinExistence type="predicted"/>
<feature type="compositionally biased region" description="Basic and acidic residues" evidence="3">
    <location>
        <begin position="3170"/>
        <end position="3181"/>
    </location>
</feature>
<evidence type="ECO:0000256" key="1">
    <source>
        <dbReference type="ARBA" id="ARBA00022737"/>
    </source>
</evidence>
<dbReference type="Gene3D" id="1.25.40.10">
    <property type="entry name" value="Tetratricopeptide repeat domain"/>
    <property type="match status" value="3"/>
</dbReference>
<feature type="region of interest" description="Disordered" evidence="3">
    <location>
        <begin position="2873"/>
        <end position="2894"/>
    </location>
</feature>
<dbReference type="InterPro" id="IPR011990">
    <property type="entry name" value="TPR-like_helical_dom_sf"/>
</dbReference>
<feature type="compositionally biased region" description="Basic residues" evidence="3">
    <location>
        <begin position="3343"/>
        <end position="3362"/>
    </location>
</feature>
<accession>A0A0G4HUH5</accession>
<reference evidence="4" key="1">
    <citation type="submission" date="2014-11" db="EMBL/GenBank/DDBJ databases">
        <authorList>
            <person name="Otto D Thomas"/>
            <person name="Naeem Raeece"/>
        </authorList>
    </citation>
    <scope>NUCLEOTIDE SEQUENCE</scope>
</reference>
<dbReference type="Pfam" id="PF13812">
    <property type="entry name" value="PPR_3"/>
    <property type="match status" value="1"/>
</dbReference>
<feature type="region of interest" description="Disordered" evidence="3">
    <location>
        <begin position="3170"/>
        <end position="3198"/>
    </location>
</feature>
<feature type="compositionally biased region" description="Basic residues" evidence="3">
    <location>
        <begin position="520"/>
        <end position="529"/>
    </location>
</feature>
<evidence type="ECO:0000256" key="3">
    <source>
        <dbReference type="SAM" id="MobiDB-lite"/>
    </source>
</evidence>
<feature type="region of interest" description="Disordered" evidence="3">
    <location>
        <begin position="442"/>
        <end position="542"/>
    </location>
</feature>
<gene>
    <name evidence="4" type="ORF">Cvel_8639</name>
</gene>
<feature type="compositionally biased region" description="Acidic residues" evidence="3">
    <location>
        <begin position="463"/>
        <end position="475"/>
    </location>
</feature>
<feature type="compositionally biased region" description="Basic and acidic residues" evidence="3">
    <location>
        <begin position="1819"/>
        <end position="1843"/>
    </location>
</feature>
<feature type="compositionally biased region" description="Basic and acidic residues" evidence="3">
    <location>
        <begin position="3131"/>
        <end position="3150"/>
    </location>
</feature>
<feature type="compositionally biased region" description="Basic and acidic residues" evidence="3">
    <location>
        <begin position="476"/>
        <end position="493"/>
    </location>
</feature>
<dbReference type="PANTHER" id="PTHR47447:SF17">
    <property type="entry name" value="OS12G0638900 PROTEIN"/>
    <property type="match status" value="1"/>
</dbReference>
<protein>
    <submittedName>
        <fullName evidence="4">Uncharacterized protein</fullName>
    </submittedName>
</protein>
<feature type="compositionally biased region" description="Acidic residues" evidence="3">
    <location>
        <begin position="2135"/>
        <end position="2147"/>
    </location>
</feature>
<dbReference type="VEuPathDB" id="CryptoDB:Cvel_8639"/>
<feature type="compositionally biased region" description="Basic and acidic residues" evidence="3">
    <location>
        <begin position="2881"/>
        <end position="2890"/>
    </location>
</feature>
<feature type="repeat" description="PPR" evidence="2">
    <location>
        <begin position="2600"/>
        <end position="2634"/>
    </location>
</feature>
<feature type="repeat" description="PPR" evidence="2">
    <location>
        <begin position="3036"/>
        <end position="3070"/>
    </location>
</feature>
<evidence type="ECO:0000313" key="4">
    <source>
        <dbReference type="EMBL" id="CEM48053.1"/>
    </source>
</evidence>
<organism evidence="4">
    <name type="scientific">Chromera velia CCMP2878</name>
    <dbReference type="NCBI Taxonomy" id="1169474"/>
    <lineage>
        <taxon>Eukaryota</taxon>
        <taxon>Sar</taxon>
        <taxon>Alveolata</taxon>
        <taxon>Colpodellida</taxon>
        <taxon>Chromeraceae</taxon>
        <taxon>Chromera</taxon>
    </lineage>
</organism>